<feature type="region of interest" description="Disordered" evidence="1">
    <location>
        <begin position="301"/>
        <end position="323"/>
    </location>
</feature>
<evidence type="ECO:0000259" key="2">
    <source>
        <dbReference type="Pfam" id="PF03732"/>
    </source>
</evidence>
<feature type="compositionally biased region" description="Low complexity" evidence="1">
    <location>
        <begin position="199"/>
        <end position="211"/>
    </location>
</feature>
<dbReference type="EMBL" id="JADBGQ010000007">
    <property type="protein sequence ID" value="KAG5388456.1"/>
    <property type="molecule type" value="Genomic_DNA"/>
</dbReference>
<keyword evidence="4" id="KW-1185">Reference proteome</keyword>
<sequence length="323" mass="36161">MKRGFMGSSKKEPADSCTIRKSTREVLIDTLQATAIDSVNQKSIDNITTPSIHITCEKAEKVEGTAIPDDSTVAEEDDFELKPIYIALMEHRPFHGFPHAQAIDYINMNEELVLFIFNRVFEDHYFCKLFPYTLTRDATHWFMKLTPRSLTTWNDMRDAFLNKFLYDDAANLEIEMESLRRYVVEDNEQHVSRELSIVEEAGTEGTTSTSTDDFNVDRRTSTSTDGTISTSIDSTTSISTKITTPTSTDGTTSTSTDATTLTSIDSMNLETIDKTSAAINTDFCHRSIPLEIPERLSCPQDIADSTHKSTDVSSCSPSPDVNR</sequence>
<feature type="region of interest" description="Disordered" evidence="1">
    <location>
        <begin position="239"/>
        <end position="258"/>
    </location>
</feature>
<accession>A0ABQ7LPF2</accession>
<evidence type="ECO:0000256" key="1">
    <source>
        <dbReference type="SAM" id="MobiDB-lite"/>
    </source>
</evidence>
<evidence type="ECO:0000313" key="4">
    <source>
        <dbReference type="Proteomes" id="UP000823674"/>
    </source>
</evidence>
<feature type="domain" description="Retrotransposon gag" evidence="2">
    <location>
        <begin position="128"/>
        <end position="181"/>
    </location>
</feature>
<dbReference type="InterPro" id="IPR005162">
    <property type="entry name" value="Retrotrans_gag_dom"/>
</dbReference>
<feature type="region of interest" description="Disordered" evidence="1">
    <location>
        <begin position="197"/>
        <end position="232"/>
    </location>
</feature>
<evidence type="ECO:0000313" key="3">
    <source>
        <dbReference type="EMBL" id="KAG5388456.1"/>
    </source>
</evidence>
<gene>
    <name evidence="3" type="primary">A08g502720.1_BraROA</name>
    <name evidence="3" type="ORF">IGI04_029997</name>
</gene>
<comment type="caution">
    <text evidence="3">The sequence shown here is derived from an EMBL/GenBank/DDBJ whole genome shotgun (WGS) entry which is preliminary data.</text>
</comment>
<feature type="compositionally biased region" description="Polar residues" evidence="1">
    <location>
        <begin position="311"/>
        <end position="323"/>
    </location>
</feature>
<dbReference type="Proteomes" id="UP000823674">
    <property type="component" value="Chromosome A08"/>
</dbReference>
<organism evidence="3 4">
    <name type="scientific">Brassica rapa subsp. trilocularis</name>
    <dbReference type="NCBI Taxonomy" id="1813537"/>
    <lineage>
        <taxon>Eukaryota</taxon>
        <taxon>Viridiplantae</taxon>
        <taxon>Streptophyta</taxon>
        <taxon>Embryophyta</taxon>
        <taxon>Tracheophyta</taxon>
        <taxon>Spermatophyta</taxon>
        <taxon>Magnoliopsida</taxon>
        <taxon>eudicotyledons</taxon>
        <taxon>Gunneridae</taxon>
        <taxon>Pentapetalae</taxon>
        <taxon>rosids</taxon>
        <taxon>malvids</taxon>
        <taxon>Brassicales</taxon>
        <taxon>Brassicaceae</taxon>
        <taxon>Brassiceae</taxon>
        <taxon>Brassica</taxon>
    </lineage>
</organism>
<proteinExistence type="predicted"/>
<reference evidence="3 4" key="1">
    <citation type="submission" date="2021-03" db="EMBL/GenBank/DDBJ databases">
        <authorList>
            <person name="King G.J."/>
            <person name="Bancroft I."/>
            <person name="Baten A."/>
            <person name="Bloomfield J."/>
            <person name="Borpatragohain P."/>
            <person name="He Z."/>
            <person name="Irish N."/>
            <person name="Irwin J."/>
            <person name="Liu K."/>
            <person name="Mauleon R.P."/>
            <person name="Moore J."/>
            <person name="Morris R."/>
            <person name="Ostergaard L."/>
            <person name="Wang B."/>
            <person name="Wells R."/>
        </authorList>
    </citation>
    <scope>NUCLEOTIDE SEQUENCE [LARGE SCALE GENOMIC DNA]</scope>
    <source>
        <strain evidence="3">R-o-18</strain>
        <tissue evidence="3">Leaf</tissue>
    </source>
</reference>
<protein>
    <recommendedName>
        <fullName evidence="2">Retrotransposon gag domain-containing protein</fullName>
    </recommendedName>
</protein>
<dbReference type="Pfam" id="PF03732">
    <property type="entry name" value="Retrotrans_gag"/>
    <property type="match status" value="1"/>
</dbReference>
<feature type="compositionally biased region" description="Low complexity" evidence="1">
    <location>
        <begin position="221"/>
        <end position="232"/>
    </location>
</feature>
<name>A0ABQ7LPF2_BRACM</name>